<sequence>MDIQRRPLTRTATGPRSCADGKAHAQEQRHPSCPHWSRAAGAVRARRARVMLSVAAKLVGFFWRTADAPSGEAGRQEPELAEGASREGRGGGAAGRRGGGAAGRRGGGAAGREAGPGPSRVFECGAAFPGLRWFPARSGGVRAHQPRRSGLWSSLG</sequence>
<feature type="region of interest" description="Disordered" evidence="1">
    <location>
        <begin position="134"/>
        <end position="156"/>
    </location>
</feature>
<dbReference type="Proteomes" id="UP001266305">
    <property type="component" value="Unassembled WGS sequence"/>
</dbReference>
<evidence type="ECO:0000313" key="2">
    <source>
        <dbReference type="EMBL" id="KAK2121913.1"/>
    </source>
</evidence>
<organism evidence="2 3">
    <name type="scientific">Saguinus oedipus</name>
    <name type="common">Cotton-top tamarin</name>
    <name type="synonym">Oedipomidas oedipus</name>
    <dbReference type="NCBI Taxonomy" id="9490"/>
    <lineage>
        <taxon>Eukaryota</taxon>
        <taxon>Metazoa</taxon>
        <taxon>Chordata</taxon>
        <taxon>Craniata</taxon>
        <taxon>Vertebrata</taxon>
        <taxon>Euteleostomi</taxon>
        <taxon>Mammalia</taxon>
        <taxon>Eutheria</taxon>
        <taxon>Euarchontoglires</taxon>
        <taxon>Primates</taxon>
        <taxon>Haplorrhini</taxon>
        <taxon>Platyrrhini</taxon>
        <taxon>Cebidae</taxon>
        <taxon>Callitrichinae</taxon>
        <taxon>Saguinus</taxon>
    </lineage>
</organism>
<feature type="region of interest" description="Disordered" evidence="1">
    <location>
        <begin position="67"/>
        <end position="119"/>
    </location>
</feature>
<feature type="region of interest" description="Disordered" evidence="1">
    <location>
        <begin position="1"/>
        <end position="34"/>
    </location>
</feature>
<feature type="compositionally biased region" description="Basic and acidic residues" evidence="1">
    <location>
        <begin position="74"/>
        <end position="89"/>
    </location>
</feature>
<evidence type="ECO:0000313" key="3">
    <source>
        <dbReference type="Proteomes" id="UP001266305"/>
    </source>
</evidence>
<feature type="compositionally biased region" description="Gly residues" evidence="1">
    <location>
        <begin position="90"/>
        <end position="110"/>
    </location>
</feature>
<gene>
    <name evidence="2" type="ORF">P7K49_003299</name>
</gene>
<accession>A0ABQ9WMJ8</accession>
<comment type="caution">
    <text evidence="2">The sequence shown here is derived from an EMBL/GenBank/DDBJ whole genome shotgun (WGS) entry which is preliminary data.</text>
</comment>
<keyword evidence="3" id="KW-1185">Reference proteome</keyword>
<evidence type="ECO:0000256" key="1">
    <source>
        <dbReference type="SAM" id="MobiDB-lite"/>
    </source>
</evidence>
<proteinExistence type="predicted"/>
<feature type="compositionally biased region" description="Basic and acidic residues" evidence="1">
    <location>
        <begin position="19"/>
        <end position="30"/>
    </location>
</feature>
<name>A0ABQ9WMJ8_SAGOE</name>
<reference evidence="2 3" key="1">
    <citation type="submission" date="2023-05" db="EMBL/GenBank/DDBJ databases">
        <title>B98-5 Cell Line De Novo Hybrid Assembly: An Optical Mapping Approach.</title>
        <authorList>
            <person name="Kananen K."/>
            <person name="Auerbach J.A."/>
            <person name="Kautto E."/>
            <person name="Blachly J.S."/>
        </authorList>
    </citation>
    <scope>NUCLEOTIDE SEQUENCE [LARGE SCALE GENOMIC DNA]</scope>
    <source>
        <strain evidence="2">B95-8</strain>
        <tissue evidence="2">Cell line</tissue>
    </source>
</reference>
<protein>
    <submittedName>
        <fullName evidence="2">Uncharacterized protein</fullName>
    </submittedName>
</protein>
<dbReference type="EMBL" id="JASSZA010000001">
    <property type="protein sequence ID" value="KAK2121913.1"/>
    <property type="molecule type" value="Genomic_DNA"/>
</dbReference>